<dbReference type="EMBL" id="AFHG01000048">
    <property type="protein sequence ID" value="EGK71796.1"/>
    <property type="molecule type" value="Genomic_DNA"/>
</dbReference>
<proteinExistence type="predicted"/>
<feature type="domain" description="Phosphatidic acid phosphatase type 2/haloperoxidase" evidence="2">
    <location>
        <begin position="105"/>
        <end position="223"/>
    </location>
</feature>
<feature type="transmembrane region" description="Helical" evidence="1">
    <location>
        <begin position="160"/>
        <end position="178"/>
    </location>
</feature>
<dbReference type="Gene3D" id="1.20.144.10">
    <property type="entry name" value="Phosphatidic acid phosphatase type 2/haloperoxidase"/>
    <property type="match status" value="1"/>
</dbReference>
<dbReference type="InterPro" id="IPR000326">
    <property type="entry name" value="PAP2/HPO"/>
</dbReference>
<evidence type="ECO:0000313" key="3">
    <source>
        <dbReference type="EMBL" id="EGK71796.1"/>
    </source>
</evidence>
<protein>
    <recommendedName>
        <fullName evidence="2">Phosphatidic acid phosphatase type 2/haloperoxidase domain-containing protein</fullName>
    </recommendedName>
</protein>
<accession>F5RCL6</accession>
<keyword evidence="4" id="KW-1185">Reference proteome</keyword>
<feature type="transmembrane region" description="Helical" evidence="1">
    <location>
        <begin position="25"/>
        <end position="41"/>
    </location>
</feature>
<feature type="transmembrane region" description="Helical" evidence="1">
    <location>
        <begin position="105"/>
        <end position="123"/>
    </location>
</feature>
<dbReference type="SUPFAM" id="SSF48317">
    <property type="entry name" value="Acid phosphatase/Vanadium-dependent haloperoxidase"/>
    <property type="match status" value="1"/>
</dbReference>
<keyword evidence="1" id="KW-1133">Transmembrane helix</keyword>
<organism evidence="3 4">
    <name type="scientific">Methyloversatilis universalis (strain ATCC BAA-1314 / DSM 25237 / JCM 13912 / CCUG 52030 / FAM5)</name>
    <dbReference type="NCBI Taxonomy" id="1000565"/>
    <lineage>
        <taxon>Bacteria</taxon>
        <taxon>Pseudomonadati</taxon>
        <taxon>Pseudomonadota</taxon>
        <taxon>Betaproteobacteria</taxon>
        <taxon>Nitrosomonadales</taxon>
        <taxon>Sterolibacteriaceae</taxon>
        <taxon>Methyloversatilis</taxon>
    </lineage>
</organism>
<dbReference type="AlphaFoldDB" id="F5RCL6"/>
<dbReference type="eggNOG" id="COG3907">
    <property type="taxonomic scope" value="Bacteria"/>
</dbReference>
<feature type="transmembrane region" description="Helical" evidence="1">
    <location>
        <begin position="185"/>
        <end position="201"/>
    </location>
</feature>
<evidence type="ECO:0000256" key="1">
    <source>
        <dbReference type="SAM" id="Phobius"/>
    </source>
</evidence>
<sequence length="245" mass="27252">MHPFAHPPCAPGLSRLPAWLPRRDAVLLLLTVLLFTVLPQLDLELSRLFYSYGRNVFIGRELWINRFIYQAIPVIGWSVTVGLLIAFFACRLSRRTAWRAWTPRLAFLLAVMVAGPGLVATALKDHWHRARPVQLAEFDGRLSFTPPLRPTDQCGSNCSFVSGHAMVGFCFMALAWLSSSHRRRLMMLGVAAGAAVGLARMMQGGHFLSDVMFAGWIVYGLCRVFDAWLLGQRPSGRTAAQVVAD</sequence>
<evidence type="ECO:0000313" key="4">
    <source>
        <dbReference type="Proteomes" id="UP000005019"/>
    </source>
</evidence>
<dbReference type="SMART" id="SM00014">
    <property type="entry name" value="acidPPc"/>
    <property type="match status" value="1"/>
</dbReference>
<dbReference type="Pfam" id="PF01569">
    <property type="entry name" value="PAP2"/>
    <property type="match status" value="1"/>
</dbReference>
<gene>
    <name evidence="3" type="ORF">METUNv1_02020</name>
</gene>
<keyword evidence="1" id="KW-0812">Transmembrane</keyword>
<dbReference type="OrthoDB" id="9813524at2"/>
<dbReference type="CDD" id="cd03396">
    <property type="entry name" value="PAP2_like_6"/>
    <property type="match status" value="1"/>
</dbReference>
<name>F5RCL6_METUF</name>
<dbReference type="Proteomes" id="UP000005019">
    <property type="component" value="Unassembled WGS sequence"/>
</dbReference>
<dbReference type="STRING" id="1000565.METUNv1_02020"/>
<comment type="caution">
    <text evidence="3">The sequence shown here is derived from an EMBL/GenBank/DDBJ whole genome shotgun (WGS) entry which is preliminary data.</text>
</comment>
<feature type="transmembrane region" description="Helical" evidence="1">
    <location>
        <begin position="67"/>
        <end position="93"/>
    </location>
</feature>
<feature type="transmembrane region" description="Helical" evidence="1">
    <location>
        <begin position="213"/>
        <end position="231"/>
    </location>
</feature>
<reference evidence="3 4" key="1">
    <citation type="journal article" date="2011" name="J. Bacteriol.">
        <title>Genome sequence of Methyloversatilis universalis FAM5T, a methylotrophic representative of the order Rhodocyclales.</title>
        <authorList>
            <person name="Kittichotirat W."/>
            <person name="Good N.M."/>
            <person name="Hall R."/>
            <person name="Bringel F."/>
            <person name="Lajus A."/>
            <person name="Medigue C."/>
            <person name="Smalley N.E."/>
            <person name="Beck D."/>
            <person name="Bumgarner R."/>
            <person name="Vuilleumier S."/>
            <person name="Kalyuzhnaya M.G."/>
        </authorList>
    </citation>
    <scope>NUCLEOTIDE SEQUENCE [LARGE SCALE GENOMIC DNA]</scope>
    <source>
        <strain evidence="4">ATCC BAA-1314 / JCM 13912 / FAM5</strain>
    </source>
</reference>
<dbReference type="InterPro" id="IPR036938">
    <property type="entry name" value="PAP2/HPO_sf"/>
</dbReference>
<evidence type="ECO:0000259" key="2">
    <source>
        <dbReference type="SMART" id="SM00014"/>
    </source>
</evidence>
<keyword evidence="1" id="KW-0472">Membrane</keyword>